<feature type="domain" description="Protein kinase" evidence="3">
    <location>
        <begin position="554"/>
        <end position="831"/>
    </location>
</feature>
<accession>A0A7S0AJX0</accession>
<evidence type="ECO:0000259" key="3">
    <source>
        <dbReference type="PROSITE" id="PS50011"/>
    </source>
</evidence>
<dbReference type="InterPro" id="IPR000210">
    <property type="entry name" value="BTB/POZ_dom"/>
</dbReference>
<keyword evidence="1" id="KW-0547">Nucleotide-binding</keyword>
<dbReference type="PANTHER" id="PTHR44329:SF214">
    <property type="entry name" value="PROTEIN KINASE DOMAIN-CONTAINING PROTEIN"/>
    <property type="match status" value="1"/>
</dbReference>
<name>A0A7S0AJX0_9DINO</name>
<feature type="binding site" evidence="1">
    <location>
        <position position="581"/>
    </location>
    <ligand>
        <name>ATP</name>
        <dbReference type="ChEBI" id="CHEBI:30616"/>
    </ligand>
</feature>
<dbReference type="Gene3D" id="3.30.200.20">
    <property type="entry name" value="Phosphorylase Kinase, domain 1"/>
    <property type="match status" value="1"/>
</dbReference>
<dbReference type="PANTHER" id="PTHR44329">
    <property type="entry name" value="SERINE/THREONINE-PROTEIN KINASE TNNI3K-RELATED"/>
    <property type="match status" value="1"/>
</dbReference>
<dbReference type="SMART" id="SM00225">
    <property type="entry name" value="BTB"/>
    <property type="match status" value="1"/>
</dbReference>
<dbReference type="GO" id="GO:0004674">
    <property type="term" value="F:protein serine/threonine kinase activity"/>
    <property type="evidence" value="ECO:0007669"/>
    <property type="project" value="TreeGrafter"/>
</dbReference>
<evidence type="ECO:0000256" key="2">
    <source>
        <dbReference type="SAM" id="MobiDB-lite"/>
    </source>
</evidence>
<feature type="compositionally biased region" description="Polar residues" evidence="2">
    <location>
        <begin position="505"/>
        <end position="523"/>
    </location>
</feature>
<sequence length="838" mass="91218">MTTGCGCLPCGGGAGRAPQRSGPVTLNVGGIRYTTSRETLAGCQKLSDLVASPPGPDGTYFLDRDGRHFSEVLNFLRDGPELFSPPSEVDARRLLQREALFFGLQELAKSVQELYTGAPIPTNEEQRLEKLEGLNVMHTDDHEQHYDAITRIISATLDVPIALLSLVGDDHQWFKSRCGLDATQTPRNTSFCAMTFQPEVPTAAMMLVIENAKCDGRVCDNPLVTGEPFISFYAGCPLVTSDGFRLGALCAIDRVPRSINPLQAQILVNFAQVAVQEIERSQLLCGDLEGLDEAEDDRIPSNSDFAAGPLRNERMREALREGLCLVQVRDDSMDWPILYANEVWTSLSGVRITPPERFPGKAHAEDASQNGRRAPKAKELTFFSWLQLLGKTTSQLREEIRLNWAQQEPSAFALKGLAAVSLADTSAAPRMGGKNGSMSGNQERVTVTCRFMPAELPLDAAAAAIRPVPQREAGGPAAAVPGVTGRLYFVTTMRCKEPPAPALTSRMSDASASEVKTPQSTEGTPVGGDRRKSRGNTVDAVAAIKPPRSPFDDVRLLRLVGQGSFGKVYYGLWMGSPVAVKIIETRTTEQQRKFEPAFEAVLSASMAHPNLVQTFMSSTRNKPSTSGLTEEAEPVLETWMVQEWCDRGTLGTHCSKPRSDPESLIEVMDICIDIAGAGAYLHSRGIIHGDLTANNVLIKTQVSRKGYVCKICDFGLARVLEGDTTDIMTTQLGTVTHMPPELFGVGQEVRLTTMADIYAAGVLMWQAVKGEPPFFGLSPPQVVVQIVKGKRLKLPEEVPQEINEVFMNCTAPEPEDRPTFDGLVKTFSGMMSRSLGNT</sequence>
<dbReference type="Gene3D" id="1.10.510.10">
    <property type="entry name" value="Transferase(Phosphotransferase) domain 1"/>
    <property type="match status" value="1"/>
</dbReference>
<dbReference type="EMBL" id="HBEG01028933">
    <property type="protein sequence ID" value="CAD8365928.1"/>
    <property type="molecule type" value="Transcribed_RNA"/>
</dbReference>
<dbReference type="InterPro" id="IPR001245">
    <property type="entry name" value="Ser-Thr/Tyr_kinase_cat_dom"/>
</dbReference>
<dbReference type="SUPFAM" id="SSF56112">
    <property type="entry name" value="Protein kinase-like (PK-like)"/>
    <property type="match status" value="1"/>
</dbReference>
<protein>
    <recommendedName>
        <fullName evidence="3">Protein kinase domain-containing protein</fullName>
    </recommendedName>
</protein>
<dbReference type="Gene3D" id="3.30.450.40">
    <property type="match status" value="1"/>
</dbReference>
<evidence type="ECO:0000313" key="4">
    <source>
        <dbReference type="EMBL" id="CAD8365928.1"/>
    </source>
</evidence>
<dbReference type="InterPro" id="IPR008266">
    <property type="entry name" value="Tyr_kinase_AS"/>
</dbReference>
<dbReference type="Gene3D" id="3.30.710.10">
    <property type="entry name" value="Potassium Channel Kv1.1, Chain A"/>
    <property type="match status" value="1"/>
</dbReference>
<evidence type="ECO:0000256" key="1">
    <source>
        <dbReference type="PROSITE-ProRule" id="PRU10141"/>
    </source>
</evidence>
<reference evidence="4" key="1">
    <citation type="submission" date="2021-01" db="EMBL/GenBank/DDBJ databases">
        <authorList>
            <person name="Corre E."/>
            <person name="Pelletier E."/>
            <person name="Niang G."/>
            <person name="Scheremetjew M."/>
            <person name="Finn R."/>
            <person name="Kale V."/>
            <person name="Holt S."/>
            <person name="Cochrane G."/>
            <person name="Meng A."/>
            <person name="Brown T."/>
            <person name="Cohen L."/>
        </authorList>
    </citation>
    <scope>NUCLEOTIDE SEQUENCE</scope>
    <source>
        <strain evidence="4">Pbaha01</strain>
    </source>
</reference>
<dbReference type="SUPFAM" id="SSF55781">
    <property type="entry name" value="GAF domain-like"/>
    <property type="match status" value="1"/>
</dbReference>
<organism evidence="4">
    <name type="scientific">Pyrodinium bahamense</name>
    <dbReference type="NCBI Taxonomy" id="73915"/>
    <lineage>
        <taxon>Eukaryota</taxon>
        <taxon>Sar</taxon>
        <taxon>Alveolata</taxon>
        <taxon>Dinophyceae</taxon>
        <taxon>Gonyaulacales</taxon>
        <taxon>Pyrocystaceae</taxon>
        <taxon>Pyrodinium</taxon>
    </lineage>
</organism>
<dbReference type="SUPFAM" id="SSF54695">
    <property type="entry name" value="POZ domain"/>
    <property type="match status" value="1"/>
</dbReference>
<dbReference type="CDD" id="cd18316">
    <property type="entry name" value="BTB_POZ_KCTD-like"/>
    <property type="match status" value="1"/>
</dbReference>
<dbReference type="InterPro" id="IPR011009">
    <property type="entry name" value="Kinase-like_dom_sf"/>
</dbReference>
<dbReference type="PROSITE" id="PS00109">
    <property type="entry name" value="PROTEIN_KINASE_TYR"/>
    <property type="match status" value="1"/>
</dbReference>
<keyword evidence="1" id="KW-0067">ATP-binding</keyword>
<dbReference type="AlphaFoldDB" id="A0A7S0AJX0"/>
<dbReference type="Pfam" id="PF07714">
    <property type="entry name" value="PK_Tyr_Ser-Thr"/>
    <property type="match status" value="1"/>
</dbReference>
<dbReference type="InterPro" id="IPR000719">
    <property type="entry name" value="Prot_kinase_dom"/>
</dbReference>
<dbReference type="Pfam" id="PF02214">
    <property type="entry name" value="BTB_2"/>
    <property type="match status" value="1"/>
</dbReference>
<gene>
    <name evidence="4" type="ORF">PBAH0796_LOCUS17630</name>
</gene>
<dbReference type="PROSITE" id="PS50011">
    <property type="entry name" value="PROTEIN_KINASE_DOM"/>
    <property type="match status" value="1"/>
</dbReference>
<dbReference type="PROSITE" id="PS00107">
    <property type="entry name" value="PROTEIN_KINASE_ATP"/>
    <property type="match status" value="1"/>
</dbReference>
<dbReference type="InterPro" id="IPR011333">
    <property type="entry name" value="SKP1/BTB/POZ_sf"/>
</dbReference>
<dbReference type="InterPro" id="IPR017441">
    <property type="entry name" value="Protein_kinase_ATP_BS"/>
</dbReference>
<dbReference type="GO" id="GO:0005524">
    <property type="term" value="F:ATP binding"/>
    <property type="evidence" value="ECO:0007669"/>
    <property type="project" value="UniProtKB-UniRule"/>
</dbReference>
<dbReference type="InterPro" id="IPR051681">
    <property type="entry name" value="Ser/Thr_Kinases-Pseudokinases"/>
</dbReference>
<dbReference type="InterPro" id="IPR003131">
    <property type="entry name" value="T1-type_BTB"/>
</dbReference>
<dbReference type="GO" id="GO:0051260">
    <property type="term" value="P:protein homooligomerization"/>
    <property type="evidence" value="ECO:0007669"/>
    <property type="project" value="InterPro"/>
</dbReference>
<proteinExistence type="predicted"/>
<feature type="region of interest" description="Disordered" evidence="2">
    <location>
        <begin position="499"/>
        <end position="536"/>
    </location>
</feature>
<dbReference type="InterPro" id="IPR029016">
    <property type="entry name" value="GAF-like_dom_sf"/>
</dbReference>